<dbReference type="PROSITE" id="PS50053">
    <property type="entry name" value="UBIQUITIN_2"/>
    <property type="match status" value="1"/>
</dbReference>
<feature type="compositionally biased region" description="Polar residues" evidence="1">
    <location>
        <begin position="121"/>
        <end position="133"/>
    </location>
</feature>
<feature type="region of interest" description="Disordered" evidence="1">
    <location>
        <begin position="1"/>
        <end position="244"/>
    </location>
</feature>
<evidence type="ECO:0000259" key="2">
    <source>
        <dbReference type="PROSITE" id="PS50053"/>
    </source>
</evidence>
<dbReference type="Pfam" id="PF11976">
    <property type="entry name" value="Rad60-SLD"/>
    <property type="match status" value="1"/>
</dbReference>
<name>A0A0F7ZVI7_9HYPO</name>
<dbReference type="SUPFAM" id="SSF54236">
    <property type="entry name" value="Ubiquitin-like"/>
    <property type="match status" value="1"/>
</dbReference>
<feature type="domain" description="Ubiquitin-like" evidence="2">
    <location>
        <begin position="418"/>
        <end position="490"/>
    </location>
</feature>
<dbReference type="EMBL" id="KQ030510">
    <property type="protein sequence ID" value="KJZ76683.1"/>
    <property type="molecule type" value="Genomic_DNA"/>
</dbReference>
<evidence type="ECO:0000313" key="3">
    <source>
        <dbReference type="EMBL" id="KJZ76683.1"/>
    </source>
</evidence>
<dbReference type="InterPro" id="IPR000626">
    <property type="entry name" value="Ubiquitin-like_dom"/>
</dbReference>
<accession>A0A0F7ZVI7</accession>
<proteinExistence type="predicted"/>
<evidence type="ECO:0000256" key="1">
    <source>
        <dbReference type="SAM" id="MobiDB-lite"/>
    </source>
</evidence>
<feature type="compositionally biased region" description="Polar residues" evidence="1">
    <location>
        <begin position="175"/>
        <end position="185"/>
    </location>
</feature>
<gene>
    <name evidence="3" type="ORF">HIM_04019</name>
</gene>
<sequence length="490" mass="54952">MASSAADGVAAATPEKMKKLPFKPTALRRQSLPRPTPSDSETKTDDDLALFRRSKEMEPIMAADLERQWKRKQKKQGDEQKPQPASQTKRPREGDDAACAVTDTRDESNAGESPSRRRKQTTPLIDLSQQDGQDNLAELVTPPASKRSRTESTPSSAPILDLEEMNALEAATPSAPRQQSQSLTTPRRPHRGNSQIPPQTPVISLDSDDDLSDGDDVVHVQTIATPSKQRQVPPPAPPPPEDDEFDEYVRKAEQQRARNKAMLSDGTGKAPKREQVDIYVSSKVPNTKPCVLKFLYDKPLRLVRDTWAAIQRKNGGDFPVEKDNELILTWRRQKVYSTSTLLSLGIRPGGDGQIRVDEQCRDGLASDRPGVLMEVWTPDLFREMERQEELRRRREAGELSDSDDDTTARGSPAPEVKLRVILKARDLDDVKLTVRPETTVETLMTGFRSQRRIGSDKTISVRFDGEQLDEHVTMEEADIEDMDTLEVHIR</sequence>
<reference evidence="3 4" key="1">
    <citation type="journal article" date="2014" name="Genome Biol. Evol.">
        <title>Comparative genomics and transcriptomics analyses reveal divergent lifestyle features of nematode endoparasitic fungus Hirsutella minnesotensis.</title>
        <authorList>
            <person name="Lai Y."/>
            <person name="Liu K."/>
            <person name="Zhang X."/>
            <person name="Zhang X."/>
            <person name="Li K."/>
            <person name="Wang N."/>
            <person name="Shu C."/>
            <person name="Wu Y."/>
            <person name="Wang C."/>
            <person name="Bushley K.E."/>
            <person name="Xiang M."/>
            <person name="Liu X."/>
        </authorList>
    </citation>
    <scope>NUCLEOTIDE SEQUENCE [LARGE SCALE GENOMIC DNA]</scope>
    <source>
        <strain evidence="3 4">3608</strain>
    </source>
</reference>
<dbReference type="OrthoDB" id="3365399at2759"/>
<dbReference type="Gene3D" id="3.10.20.90">
    <property type="entry name" value="Phosphatidylinositol 3-kinase Catalytic Subunit, Chain A, domain 1"/>
    <property type="match status" value="1"/>
</dbReference>
<protein>
    <recommendedName>
        <fullName evidence="2">Ubiquitin-like domain-containing protein</fullName>
    </recommendedName>
</protein>
<dbReference type="Proteomes" id="UP000054481">
    <property type="component" value="Unassembled WGS sequence"/>
</dbReference>
<organism evidence="3 4">
    <name type="scientific">Hirsutella minnesotensis 3608</name>
    <dbReference type="NCBI Taxonomy" id="1043627"/>
    <lineage>
        <taxon>Eukaryota</taxon>
        <taxon>Fungi</taxon>
        <taxon>Dikarya</taxon>
        <taxon>Ascomycota</taxon>
        <taxon>Pezizomycotina</taxon>
        <taxon>Sordariomycetes</taxon>
        <taxon>Hypocreomycetidae</taxon>
        <taxon>Hypocreales</taxon>
        <taxon>Ophiocordycipitaceae</taxon>
        <taxon>Hirsutella</taxon>
    </lineage>
</organism>
<dbReference type="InterPro" id="IPR022617">
    <property type="entry name" value="Rad60/SUMO-like_dom"/>
</dbReference>
<feature type="region of interest" description="Disordered" evidence="1">
    <location>
        <begin position="392"/>
        <end position="413"/>
    </location>
</feature>
<feature type="compositionally biased region" description="Low complexity" evidence="1">
    <location>
        <begin position="1"/>
        <end position="12"/>
    </location>
</feature>
<dbReference type="SMART" id="SM00213">
    <property type="entry name" value="UBQ"/>
    <property type="match status" value="1"/>
</dbReference>
<dbReference type="InterPro" id="IPR029071">
    <property type="entry name" value="Ubiquitin-like_domsf"/>
</dbReference>
<feature type="compositionally biased region" description="Basic and acidic residues" evidence="1">
    <location>
        <begin position="40"/>
        <end position="68"/>
    </location>
</feature>
<keyword evidence="4" id="KW-1185">Reference proteome</keyword>
<dbReference type="AlphaFoldDB" id="A0A0F7ZVI7"/>
<feature type="compositionally biased region" description="Acidic residues" evidence="1">
    <location>
        <begin position="206"/>
        <end position="215"/>
    </location>
</feature>
<evidence type="ECO:0000313" key="4">
    <source>
        <dbReference type="Proteomes" id="UP000054481"/>
    </source>
</evidence>